<evidence type="ECO:0000256" key="1">
    <source>
        <dbReference type="SAM" id="MobiDB-lite"/>
    </source>
</evidence>
<reference evidence="2 3" key="1">
    <citation type="submission" date="2018-01" db="EMBL/GenBank/DDBJ databases">
        <authorList>
            <person name="Gaut B.S."/>
            <person name="Morton B.R."/>
            <person name="Clegg M.T."/>
            <person name="Duvall M.R."/>
        </authorList>
    </citation>
    <scope>NUCLEOTIDE SEQUENCE [LARGE SCALE GENOMIC DNA]</scope>
    <source>
        <strain evidence="2">Cupriavidus taiwanensis cmp 52</strain>
    </source>
</reference>
<protein>
    <submittedName>
        <fullName evidence="2">Uncharacterized protein</fullName>
    </submittedName>
</protein>
<dbReference type="AlphaFoldDB" id="A0A375JFS4"/>
<accession>A0A375JFS4</accession>
<name>A0A375JFS4_9BURK</name>
<gene>
    <name evidence="2" type="ORF">CBM2634_U550001</name>
</gene>
<evidence type="ECO:0000313" key="2">
    <source>
        <dbReference type="EMBL" id="SPS02980.1"/>
    </source>
</evidence>
<sequence length="88" mass="9665">MDAVEAYDGAAAEAEKNTASSKHSSRAIAVSHLLTTSHPQDKRANRSQVSQCSQRYKEQSHAQLMRGFFTSWWAGWDSNPRCPLGGGL</sequence>
<dbReference type="Proteomes" id="UP000256805">
    <property type="component" value="Unassembled WGS sequence"/>
</dbReference>
<organism evidence="2 3">
    <name type="scientific">Cupriavidus taiwanensis</name>
    <dbReference type="NCBI Taxonomy" id="164546"/>
    <lineage>
        <taxon>Bacteria</taxon>
        <taxon>Pseudomonadati</taxon>
        <taxon>Pseudomonadota</taxon>
        <taxon>Betaproteobacteria</taxon>
        <taxon>Burkholderiales</taxon>
        <taxon>Burkholderiaceae</taxon>
        <taxon>Cupriavidus</taxon>
    </lineage>
</organism>
<proteinExistence type="predicted"/>
<evidence type="ECO:0000313" key="3">
    <source>
        <dbReference type="Proteomes" id="UP000256805"/>
    </source>
</evidence>
<dbReference type="EMBL" id="OVTA01000122">
    <property type="protein sequence ID" value="SPS02980.1"/>
    <property type="molecule type" value="Genomic_DNA"/>
</dbReference>
<feature type="region of interest" description="Disordered" evidence="1">
    <location>
        <begin position="33"/>
        <end position="54"/>
    </location>
</feature>